<evidence type="ECO:0000313" key="1">
    <source>
        <dbReference type="EMBL" id="SVD39595.1"/>
    </source>
</evidence>
<protein>
    <submittedName>
        <fullName evidence="1">Uncharacterized protein</fullName>
    </submittedName>
</protein>
<proteinExistence type="predicted"/>
<dbReference type="AlphaFoldDB" id="A0A382V0P5"/>
<reference evidence="1" key="1">
    <citation type="submission" date="2018-05" db="EMBL/GenBank/DDBJ databases">
        <authorList>
            <person name="Lanie J.A."/>
            <person name="Ng W.-L."/>
            <person name="Kazmierczak K.M."/>
            <person name="Andrzejewski T.M."/>
            <person name="Davidsen T.M."/>
            <person name="Wayne K.J."/>
            <person name="Tettelin H."/>
            <person name="Glass J.I."/>
            <person name="Rusch D."/>
            <person name="Podicherti R."/>
            <person name="Tsui H.-C.T."/>
            <person name="Winkler M.E."/>
        </authorList>
    </citation>
    <scope>NUCLEOTIDE SEQUENCE</scope>
</reference>
<organism evidence="1">
    <name type="scientific">marine metagenome</name>
    <dbReference type="NCBI Taxonomy" id="408172"/>
    <lineage>
        <taxon>unclassified sequences</taxon>
        <taxon>metagenomes</taxon>
        <taxon>ecological metagenomes</taxon>
    </lineage>
</organism>
<dbReference type="EMBL" id="UINC01147967">
    <property type="protein sequence ID" value="SVD39595.1"/>
    <property type="molecule type" value="Genomic_DNA"/>
</dbReference>
<name>A0A382V0P5_9ZZZZ</name>
<accession>A0A382V0P5</accession>
<gene>
    <name evidence="1" type="ORF">METZ01_LOCUS392449</name>
</gene>
<sequence length="64" mass="7597">MASEKKIAQVTKPIPMEQALKMYGVSSEEELKELFRELFNPRKRNFFAELFRKILNFFGFGNNH</sequence>